<evidence type="ECO:0000256" key="8">
    <source>
        <dbReference type="ARBA" id="ARBA00023136"/>
    </source>
</evidence>
<feature type="compositionally biased region" description="Pro residues" evidence="11">
    <location>
        <begin position="36"/>
        <end position="52"/>
    </location>
</feature>
<comment type="catalytic activity">
    <reaction evidence="10">
        <text>holo-[cytochrome c] = apo-[cytochrome c] + heme b</text>
        <dbReference type="Rhea" id="RHEA:22648"/>
        <dbReference type="Rhea" id="RHEA-COMP:10725"/>
        <dbReference type="Rhea" id="RHEA-COMP:10726"/>
        <dbReference type="ChEBI" id="CHEBI:29950"/>
        <dbReference type="ChEBI" id="CHEBI:60344"/>
        <dbReference type="ChEBI" id="CHEBI:83739"/>
        <dbReference type="EC" id="4.4.1.17"/>
    </reaction>
</comment>
<dbReference type="PROSITE" id="PS00821">
    <property type="entry name" value="CYTO_HEME_LYASE_1"/>
    <property type="match status" value="1"/>
</dbReference>
<evidence type="ECO:0000313" key="12">
    <source>
        <dbReference type="EMBL" id="CAD0081810.1"/>
    </source>
</evidence>
<dbReference type="InterPro" id="IPR000511">
    <property type="entry name" value="Holocyt_c/c1_synthase"/>
</dbReference>
<dbReference type="GO" id="GO:0005743">
    <property type="term" value="C:mitochondrial inner membrane"/>
    <property type="evidence" value="ECO:0007669"/>
    <property type="project" value="UniProtKB-SubCell"/>
</dbReference>
<evidence type="ECO:0000256" key="9">
    <source>
        <dbReference type="ARBA" id="ARBA00023239"/>
    </source>
</evidence>
<evidence type="ECO:0000256" key="6">
    <source>
        <dbReference type="ARBA" id="ARBA00023004"/>
    </source>
</evidence>
<keyword evidence="5 10" id="KW-0999">Mitochondrion inner membrane</keyword>
<dbReference type="EC" id="4.4.1.17" evidence="10"/>
<keyword evidence="9 10" id="KW-0456">Lyase</keyword>
<dbReference type="GO" id="GO:0004408">
    <property type="term" value="F:holocytochrome-c synthase activity"/>
    <property type="evidence" value="ECO:0007669"/>
    <property type="project" value="UniProtKB-EC"/>
</dbReference>
<keyword evidence="7 10" id="KW-0496">Mitochondrion</keyword>
<name>A0A9N8J6S2_9PEZI</name>
<evidence type="ECO:0000256" key="7">
    <source>
        <dbReference type="ARBA" id="ARBA00023128"/>
    </source>
</evidence>
<comment type="caution">
    <text evidence="12">The sequence shown here is derived from an EMBL/GenBank/DDBJ whole genome shotgun (WGS) entry which is preliminary data.</text>
</comment>
<gene>
    <name evidence="12" type="ORF">AWRI4619_LOCUS377</name>
</gene>
<organism evidence="12 13">
    <name type="scientific">Aureobasidium vineae</name>
    <dbReference type="NCBI Taxonomy" id="2773715"/>
    <lineage>
        <taxon>Eukaryota</taxon>
        <taxon>Fungi</taxon>
        <taxon>Dikarya</taxon>
        <taxon>Ascomycota</taxon>
        <taxon>Pezizomycotina</taxon>
        <taxon>Dothideomycetes</taxon>
        <taxon>Dothideomycetidae</taxon>
        <taxon>Dothideales</taxon>
        <taxon>Saccotheciaceae</taxon>
        <taxon>Aureobasidium</taxon>
    </lineage>
</organism>
<feature type="compositionally biased region" description="Basic and acidic residues" evidence="11">
    <location>
        <begin position="15"/>
        <end position="32"/>
    </location>
</feature>
<keyword evidence="6 10" id="KW-0408">Iron</keyword>
<dbReference type="PANTHER" id="PTHR12743:SF0">
    <property type="entry name" value="HOLOCYTOCHROME C-TYPE SYNTHASE"/>
    <property type="match status" value="1"/>
</dbReference>
<feature type="region of interest" description="Disordered" evidence="11">
    <location>
        <begin position="1"/>
        <end position="58"/>
    </location>
</feature>
<keyword evidence="8 10" id="KW-0472">Membrane</keyword>
<feature type="compositionally biased region" description="Low complexity" evidence="11">
    <location>
        <begin position="1"/>
        <end position="12"/>
    </location>
</feature>
<evidence type="ECO:0000256" key="2">
    <source>
        <dbReference type="ARBA" id="ARBA00007255"/>
    </source>
</evidence>
<keyword evidence="3 10" id="KW-0349">Heme</keyword>
<sequence length="257" mass="28721">MSAAGGAADATACPVDHETRQAWLDQAKKAKSQESPAPPPPPQATPSPPIPNNIPHDLSQIPIQTRYSLDHGAWLAILPKNMAMMSPAQRGALDTFREISTIPRAVSAEGHDAAVNTHSPANNEQESGVDEKSGNWVYPSEEMFFNAMKRKNYDPEAADMRTIVPIHNAVNEQAWKEIKAWEKGRARFNSILGYSKPFDRHDWIVDRCGTHIDYVIDFYAGKNEGKPGKSLNFYLDVRPKLNSWEGVKMRVEKFWGL</sequence>
<keyword evidence="13" id="KW-1185">Reference proteome</keyword>
<dbReference type="PROSITE" id="PS00822">
    <property type="entry name" value="CYTO_HEME_LYASE_2"/>
    <property type="match status" value="1"/>
</dbReference>
<dbReference type="Pfam" id="PF01265">
    <property type="entry name" value="Cyto_heme_lyase"/>
    <property type="match status" value="2"/>
</dbReference>
<dbReference type="GO" id="GO:0046872">
    <property type="term" value="F:metal ion binding"/>
    <property type="evidence" value="ECO:0007669"/>
    <property type="project" value="UniProtKB-KW"/>
</dbReference>
<evidence type="ECO:0000256" key="4">
    <source>
        <dbReference type="ARBA" id="ARBA00022723"/>
    </source>
</evidence>
<comment type="function">
    <text evidence="10">Lyase that catalyzes the covalent linking of the heme group to the cytochrome C apoprotein to produce the mature functional cytochrome.</text>
</comment>
<evidence type="ECO:0000256" key="1">
    <source>
        <dbReference type="ARBA" id="ARBA00004273"/>
    </source>
</evidence>
<comment type="subcellular location">
    <subcellularLocation>
        <location evidence="1 10">Mitochondrion inner membrane</location>
    </subcellularLocation>
</comment>
<evidence type="ECO:0000256" key="11">
    <source>
        <dbReference type="SAM" id="MobiDB-lite"/>
    </source>
</evidence>
<dbReference type="AlphaFoldDB" id="A0A9N8J6S2"/>
<proteinExistence type="inferred from homology"/>
<evidence type="ECO:0000313" key="13">
    <source>
        <dbReference type="Proteomes" id="UP000716446"/>
    </source>
</evidence>
<dbReference type="Proteomes" id="UP000716446">
    <property type="component" value="Unassembled WGS sequence"/>
</dbReference>
<evidence type="ECO:0000256" key="5">
    <source>
        <dbReference type="ARBA" id="ARBA00022792"/>
    </source>
</evidence>
<comment type="similarity">
    <text evidence="2 10">Belongs to the cytochrome c-type heme lyase family.</text>
</comment>
<evidence type="ECO:0000256" key="10">
    <source>
        <dbReference type="RuleBase" id="RU363130"/>
    </source>
</evidence>
<keyword evidence="4 10" id="KW-0479">Metal-binding</keyword>
<dbReference type="EMBL" id="CAIJEN010000001">
    <property type="protein sequence ID" value="CAD0081810.1"/>
    <property type="molecule type" value="Genomic_DNA"/>
</dbReference>
<reference evidence="12" key="1">
    <citation type="submission" date="2020-06" db="EMBL/GenBank/DDBJ databases">
        <authorList>
            <person name="Onetto C."/>
        </authorList>
    </citation>
    <scope>NUCLEOTIDE SEQUENCE</scope>
</reference>
<protein>
    <recommendedName>
        <fullName evidence="10">Holocytochrome c-type synthase</fullName>
        <ecNumber evidence="10">4.4.1.17</ecNumber>
    </recommendedName>
</protein>
<evidence type="ECO:0000256" key="3">
    <source>
        <dbReference type="ARBA" id="ARBA00022617"/>
    </source>
</evidence>
<accession>A0A9N8J6S2</accession>
<dbReference type="PANTHER" id="PTHR12743">
    <property type="entry name" value="CYTOCHROME C1 HEME LYASE"/>
    <property type="match status" value="1"/>
</dbReference>